<reference evidence="1" key="1">
    <citation type="submission" date="2020-03" db="EMBL/GenBank/DDBJ databases">
        <authorList>
            <person name="Weist P."/>
        </authorList>
    </citation>
    <scope>NUCLEOTIDE SEQUENCE</scope>
</reference>
<gene>
    <name evidence="1" type="ORF">PLEPLA_LOCUS4625</name>
</gene>
<organism evidence="1 2">
    <name type="scientific">Pleuronectes platessa</name>
    <name type="common">European plaice</name>
    <dbReference type="NCBI Taxonomy" id="8262"/>
    <lineage>
        <taxon>Eukaryota</taxon>
        <taxon>Metazoa</taxon>
        <taxon>Chordata</taxon>
        <taxon>Craniata</taxon>
        <taxon>Vertebrata</taxon>
        <taxon>Euteleostomi</taxon>
        <taxon>Actinopterygii</taxon>
        <taxon>Neopterygii</taxon>
        <taxon>Teleostei</taxon>
        <taxon>Neoteleostei</taxon>
        <taxon>Acanthomorphata</taxon>
        <taxon>Carangaria</taxon>
        <taxon>Pleuronectiformes</taxon>
        <taxon>Pleuronectoidei</taxon>
        <taxon>Pleuronectidae</taxon>
        <taxon>Pleuronectes</taxon>
    </lineage>
</organism>
<comment type="caution">
    <text evidence="1">The sequence shown here is derived from an EMBL/GenBank/DDBJ whole genome shotgun (WGS) entry which is preliminary data.</text>
</comment>
<keyword evidence="2" id="KW-1185">Reference proteome</keyword>
<dbReference type="AlphaFoldDB" id="A0A9N7TQ56"/>
<dbReference type="Proteomes" id="UP001153269">
    <property type="component" value="Unassembled WGS sequence"/>
</dbReference>
<accession>A0A9N7TQ56</accession>
<protein>
    <submittedName>
        <fullName evidence="1">Uncharacterized protein</fullName>
    </submittedName>
</protein>
<sequence>MLGSRKERCADPLSSWRRCGEKAVASCGGPWIRSILQRPRTLHRPNRTETVWSSYCVDSLSQRYRLLPRTVIFNQCAVGDRQCRGWVSSCPPLHAAGDSACGTPRRIFGGEVLFRCASRRQWYGGFLSLGPWGGVRRRCGRRAVGGDRVRRSAAATLDACRALLLDHLSYGACWGNPPFARGPPPAAAKRLKWAPGCYASYNESNQRQCSDSYNPSSTPISSSPEKNIHHLFRIPMTMDRGLCPLLIQTAHLHTLRFSTTFSTFLLHSMRMHYLVIKSLQTFHH</sequence>
<evidence type="ECO:0000313" key="1">
    <source>
        <dbReference type="EMBL" id="CAB1416832.1"/>
    </source>
</evidence>
<name>A0A9N7TQ56_PLEPL</name>
<evidence type="ECO:0000313" key="2">
    <source>
        <dbReference type="Proteomes" id="UP001153269"/>
    </source>
</evidence>
<proteinExistence type="predicted"/>
<dbReference type="EMBL" id="CADEAL010000227">
    <property type="protein sequence ID" value="CAB1416832.1"/>
    <property type="molecule type" value="Genomic_DNA"/>
</dbReference>